<feature type="compositionally biased region" description="Acidic residues" evidence="1">
    <location>
        <begin position="549"/>
        <end position="567"/>
    </location>
</feature>
<feature type="compositionally biased region" description="Low complexity" evidence="1">
    <location>
        <begin position="172"/>
        <end position="193"/>
    </location>
</feature>
<dbReference type="GO" id="GO:0005634">
    <property type="term" value="C:nucleus"/>
    <property type="evidence" value="ECO:0007669"/>
    <property type="project" value="TreeGrafter"/>
</dbReference>
<feature type="compositionally biased region" description="Polar residues" evidence="1">
    <location>
        <begin position="261"/>
        <end position="272"/>
    </location>
</feature>
<dbReference type="AlphaFoldDB" id="A0A444RML0"/>
<dbReference type="PANTHER" id="PTHR23389">
    <property type="entry name" value="CHROMOSOME TRANSMISSION FIDELITY FACTOR 18"/>
    <property type="match status" value="1"/>
</dbReference>
<feature type="compositionally biased region" description="Basic and acidic residues" evidence="1">
    <location>
        <begin position="709"/>
        <end position="718"/>
    </location>
</feature>
<evidence type="ECO:0000256" key="1">
    <source>
        <dbReference type="SAM" id="MobiDB-lite"/>
    </source>
</evidence>
<evidence type="ECO:0000313" key="4">
    <source>
        <dbReference type="Proteomes" id="UP000288725"/>
    </source>
</evidence>
<feature type="compositionally biased region" description="Basic and acidic residues" evidence="1">
    <location>
        <begin position="213"/>
        <end position="227"/>
    </location>
</feature>
<dbReference type="EMBL" id="RSDZ01000141">
    <property type="protein sequence ID" value="RXG42325.1"/>
    <property type="molecule type" value="Genomic_DNA"/>
</dbReference>
<feature type="domain" description="AAA+ ATPase" evidence="2">
    <location>
        <begin position="590"/>
        <end position="790"/>
    </location>
</feature>
<dbReference type="SUPFAM" id="SSF52540">
    <property type="entry name" value="P-loop containing nucleoside triphosphate hydrolases"/>
    <property type="match status" value="1"/>
</dbReference>
<dbReference type="InterPro" id="IPR027417">
    <property type="entry name" value="P-loop_NTPase"/>
</dbReference>
<protein>
    <recommendedName>
        <fullName evidence="2">AAA+ ATPase domain-containing protein</fullName>
    </recommendedName>
</protein>
<feature type="compositionally biased region" description="Polar residues" evidence="1">
    <location>
        <begin position="109"/>
        <end position="128"/>
    </location>
</feature>
<dbReference type="SMART" id="SM00382">
    <property type="entry name" value="AAA"/>
    <property type="match status" value="1"/>
</dbReference>
<accession>A0A444RML0</accession>
<feature type="region of interest" description="Disordered" evidence="1">
    <location>
        <begin position="525"/>
        <end position="567"/>
    </location>
</feature>
<organism evidence="3 4">
    <name type="scientific">Verticillium dahliae</name>
    <name type="common">Verticillium wilt</name>
    <dbReference type="NCBI Taxonomy" id="27337"/>
    <lineage>
        <taxon>Eukaryota</taxon>
        <taxon>Fungi</taxon>
        <taxon>Dikarya</taxon>
        <taxon>Ascomycota</taxon>
        <taxon>Pezizomycotina</taxon>
        <taxon>Sordariomycetes</taxon>
        <taxon>Hypocreomycetidae</taxon>
        <taxon>Glomerellales</taxon>
        <taxon>Plectosphaerellaceae</taxon>
        <taxon>Verticillium</taxon>
    </lineage>
</organism>
<dbReference type="InterPro" id="IPR003959">
    <property type="entry name" value="ATPase_AAA_core"/>
</dbReference>
<feature type="region of interest" description="Disordered" evidence="1">
    <location>
        <begin position="30"/>
        <end position="303"/>
    </location>
</feature>
<comment type="caution">
    <text evidence="3">The sequence shown here is derived from an EMBL/GenBank/DDBJ whole genome shotgun (WGS) entry which is preliminary data.</text>
</comment>
<dbReference type="GO" id="GO:0016887">
    <property type="term" value="F:ATP hydrolysis activity"/>
    <property type="evidence" value="ECO:0007669"/>
    <property type="project" value="InterPro"/>
</dbReference>
<sequence length="1216" mass="132060">MYRANHRLVLTPMGTLVANMAPEAFADPKKLHPFFTPGSDRPTPSDALTSEHPTAEVGSLPRADHDGPTPKRRKIDPDALEEANTPSTKKRRNPRKQATNGPSIIEALSKSSSLGTNEPDTPSISTGPATPLAATERPLSNVPVPNTSAANAEQSQPLQDDAKPKRVLKFNPKTGTIGSPPKPKTTTPTGAKSKTAKGKQASFIVTIPFGQDPESRQRIGSKIEEILRTPSTAIPDTKTPPKKGRGKSTKPAAEKAKQTKMDPQTGQPVTTTAPPAAKAAAPPPPRQVIFSSTPCSPKKPRNAIKRTNLPQFGVKSMGLRVPGAAHPAWPAKGATHVTGLAEDCWSQTEVQLPPGISWRKAKGRVTNVPPQESVVGQLGAALDIKGIIAALSAQTEEFDTPPPELRLPGKHFESGPKLQARIRPELRTPLPSRSSLNDDSDDEIVTTTRQAPHAAVSRLYKSLATSLSAFDRSECEDLAWVQKYAPATAAEVLQVGRDAIWLRDWLEMLKVQSVDTGITTDQKPATVKAVSGPKKKRKRGKLDGFVVSSDEDASYDPDDMTEPEDENVPLAPKQTIMQTIPKSGKDMPRVANAALISGPHGSGKTAAVYAIAKELGFEVFEINSSSRRSGKDVLDKVGDMTRNHLVQRHQDSKQGDAEDPTAKDVKSGKQGTVMSFFKPKPAQISTPASTTIPPPAVPVPAQVAAPSGDKQEEAEKSKNTQPKSQKQSLILIEEADVLYEEDKQFWTTMTTLIAQSKRPFIMTCNDESLIPIQTLNLHGIFRLSPPPTELALDVMLLIAANEGHALRRPAVQALLESRGGDIRASLTELNYWCQLGVGDRRGGFEWFYPRWPRGCDKDKNGHVVRVVSQGTYLEGMGFAGAESLGPSQREEDELLLQSWDSLGMDLSNWHETRDQAAWAGRMASASRSERLAALDIYERFADTMSAADLCSNGRFGVGLQENLDATQPDITAKAREDYTLGRRLLEAPLVTDHEPFCTSAAISLRCGARQLADDRRETYNAPMGCIKPSDVIKKLCESAPAEEDMPIVRYDMALAFDPIAISERHSIVPASFLDPSVFDRTMRLITLDVAPFVRGIVAYDRRMAGTQRSSLLSENVRPGKRLRQTRMAALDGGAMLRREHYFGSKLNPYFVMRTGGKGWAEAAVEEAQGDGIEEETQAQGDGIEEETQVPPVAVESSFEWANPVTPAMFAMTAGRG</sequence>
<feature type="region of interest" description="Disordered" evidence="1">
    <location>
        <begin position="682"/>
        <end position="727"/>
    </location>
</feature>
<dbReference type="InterPro" id="IPR003593">
    <property type="entry name" value="AAA+_ATPase"/>
</dbReference>
<feature type="compositionally biased region" description="Polar residues" evidence="1">
    <location>
        <begin position="143"/>
        <end position="158"/>
    </location>
</feature>
<name>A0A444RML0_VERDA</name>
<feature type="region of interest" description="Disordered" evidence="1">
    <location>
        <begin position="646"/>
        <end position="670"/>
    </location>
</feature>
<dbReference type="Gene3D" id="3.40.50.300">
    <property type="entry name" value="P-loop containing nucleotide triphosphate hydrolases"/>
    <property type="match status" value="1"/>
</dbReference>
<feature type="compositionally biased region" description="Basic and acidic residues" evidence="1">
    <location>
        <begin position="646"/>
        <end position="667"/>
    </location>
</feature>
<dbReference type="Pfam" id="PF00004">
    <property type="entry name" value="AAA"/>
    <property type="match status" value="1"/>
</dbReference>
<proteinExistence type="predicted"/>
<dbReference type="GO" id="GO:0003677">
    <property type="term" value="F:DNA binding"/>
    <property type="evidence" value="ECO:0007669"/>
    <property type="project" value="TreeGrafter"/>
</dbReference>
<dbReference type="PANTHER" id="PTHR23389:SF21">
    <property type="entry name" value="ATPASE FAMILY AAA DOMAIN-CONTAINING PROTEIN 5"/>
    <property type="match status" value="1"/>
</dbReference>
<dbReference type="Proteomes" id="UP000288725">
    <property type="component" value="Chromosome 7"/>
</dbReference>
<evidence type="ECO:0000259" key="2">
    <source>
        <dbReference type="SMART" id="SM00382"/>
    </source>
</evidence>
<gene>
    <name evidence="3" type="ORF">VDGE_09598</name>
</gene>
<dbReference type="GO" id="GO:0005524">
    <property type="term" value="F:ATP binding"/>
    <property type="evidence" value="ECO:0007669"/>
    <property type="project" value="InterPro"/>
</dbReference>
<reference evidence="3 4" key="1">
    <citation type="submission" date="2018-12" db="EMBL/GenBank/DDBJ databases">
        <title>Genome of Verticillium dahliae isolate Getta Getta.</title>
        <authorList>
            <person name="Gardiner D.M."/>
        </authorList>
    </citation>
    <scope>NUCLEOTIDE SEQUENCE [LARGE SCALE GENOMIC DNA]</scope>
    <source>
        <strain evidence="3 4">Getta Getta</strain>
    </source>
</reference>
<evidence type="ECO:0000313" key="3">
    <source>
        <dbReference type="EMBL" id="RXG42325.1"/>
    </source>
</evidence>